<organism evidence="2 3">
    <name type="scientific">Nitzschia inconspicua</name>
    <dbReference type="NCBI Taxonomy" id="303405"/>
    <lineage>
        <taxon>Eukaryota</taxon>
        <taxon>Sar</taxon>
        <taxon>Stramenopiles</taxon>
        <taxon>Ochrophyta</taxon>
        <taxon>Bacillariophyta</taxon>
        <taxon>Bacillariophyceae</taxon>
        <taxon>Bacillariophycidae</taxon>
        <taxon>Bacillariales</taxon>
        <taxon>Bacillariaceae</taxon>
        <taxon>Nitzschia</taxon>
    </lineage>
</organism>
<dbReference type="EMBL" id="JAGRRH010000013">
    <property type="protein sequence ID" value="KAG7361843.1"/>
    <property type="molecule type" value="Genomic_DNA"/>
</dbReference>
<reference evidence="2" key="2">
    <citation type="submission" date="2021-04" db="EMBL/GenBank/DDBJ databases">
        <authorList>
            <person name="Podell S."/>
        </authorList>
    </citation>
    <scope>NUCLEOTIDE SEQUENCE</scope>
    <source>
        <strain evidence="2">Hildebrandi</strain>
    </source>
</reference>
<accession>A0A9K3PW48</accession>
<dbReference type="OrthoDB" id="48894at2759"/>
<feature type="compositionally biased region" description="Low complexity" evidence="1">
    <location>
        <begin position="155"/>
        <end position="170"/>
    </location>
</feature>
<dbReference type="AlphaFoldDB" id="A0A9K3PW48"/>
<feature type="compositionally biased region" description="Polar residues" evidence="1">
    <location>
        <begin position="190"/>
        <end position="206"/>
    </location>
</feature>
<name>A0A9K3PW48_9STRA</name>
<feature type="region of interest" description="Disordered" evidence="1">
    <location>
        <begin position="254"/>
        <end position="278"/>
    </location>
</feature>
<comment type="caution">
    <text evidence="2">The sequence shown here is derived from an EMBL/GenBank/DDBJ whole genome shotgun (WGS) entry which is preliminary data.</text>
</comment>
<feature type="region of interest" description="Disordered" evidence="1">
    <location>
        <begin position="108"/>
        <end position="130"/>
    </location>
</feature>
<feature type="compositionally biased region" description="Polar residues" evidence="1">
    <location>
        <begin position="269"/>
        <end position="278"/>
    </location>
</feature>
<feature type="compositionally biased region" description="Low complexity" evidence="1">
    <location>
        <begin position="59"/>
        <end position="71"/>
    </location>
</feature>
<evidence type="ECO:0000256" key="1">
    <source>
        <dbReference type="SAM" id="MobiDB-lite"/>
    </source>
</evidence>
<evidence type="ECO:0000313" key="3">
    <source>
        <dbReference type="Proteomes" id="UP000693970"/>
    </source>
</evidence>
<feature type="region of interest" description="Disordered" evidence="1">
    <location>
        <begin position="1"/>
        <end position="83"/>
    </location>
</feature>
<keyword evidence="3" id="KW-1185">Reference proteome</keyword>
<reference evidence="2" key="1">
    <citation type="journal article" date="2021" name="Sci. Rep.">
        <title>Diploid genomic architecture of Nitzschia inconspicua, an elite biomass production diatom.</title>
        <authorList>
            <person name="Oliver A."/>
            <person name="Podell S."/>
            <person name="Pinowska A."/>
            <person name="Traller J.C."/>
            <person name="Smith S.R."/>
            <person name="McClure R."/>
            <person name="Beliaev A."/>
            <person name="Bohutskyi P."/>
            <person name="Hill E.A."/>
            <person name="Rabines A."/>
            <person name="Zheng H."/>
            <person name="Allen L.Z."/>
            <person name="Kuo A."/>
            <person name="Grigoriev I.V."/>
            <person name="Allen A.E."/>
            <person name="Hazlebeck D."/>
            <person name="Allen E.E."/>
        </authorList>
    </citation>
    <scope>NUCLEOTIDE SEQUENCE</scope>
    <source>
        <strain evidence="2">Hildebrandi</strain>
    </source>
</reference>
<feature type="region of interest" description="Disordered" evidence="1">
    <location>
        <begin position="150"/>
        <end position="232"/>
    </location>
</feature>
<feature type="compositionally biased region" description="Polar residues" evidence="1">
    <location>
        <begin position="16"/>
        <end position="26"/>
    </location>
</feature>
<proteinExistence type="predicted"/>
<gene>
    <name evidence="2" type="ORF">IV203_036944</name>
</gene>
<protein>
    <submittedName>
        <fullName evidence="2">Uncharacterized protein</fullName>
    </submittedName>
</protein>
<sequence length="654" mass="72503">MFDSSIPIRSSIAVGDSSQSSNHQRGTTTTATTTSRRRSSLAKPSLDEENQQQPHLIHNNNNTNIVNSTEDNNTKDKDKNTTVSSLPTLQKANNTDIIVTLATMHEHSIDPTTDRNNPTASGYDSDTSDVSSFSVAARREWLKNFEKQHNSNPFRQKQQQQQQQRQQQKQKQQHTRTTSNALPQSRDDASSTNDNSTRISRTAFQEESTKRGERSIPLTKDNPMERQKPPKMPNMNGSTSLGNRAPHIVNPKVPVPSIAKGRAGPVTVGASSPMKSQRIAQREQVKATDEGYASVAELSKWLASNPTSAKKKKHVRRGRNVILKSRQFEKDQENIIIVENNIPRGSVQDKKQWLQAAFKQSDADDASSVVSTARYAKSEIAGGTSTHTFNRFRLEAANKTKGSFQYDAQSEIITDDAASSLSVAAKKDWLKNAFSSRGTKVDTSSVKAPSPAKAPFRKAHTEVMYSCGNATTSREDAASRAKLRFKERSARKLLDSTTTIASTATTTKPSTHIRNESQVFPSEQTDTTSSVTTHESNANLLEEDFDTSRGSVENFGAVISEVDDDFPVDFQAARAALLERGKNNGHNMQVVNKVYLRKQKYEKLGEDTRRKSSVNGLLKPTWDFADPTAGRPNNSYERHYVSDVAPKKSFEELP</sequence>
<evidence type="ECO:0000313" key="2">
    <source>
        <dbReference type="EMBL" id="KAG7361843.1"/>
    </source>
</evidence>
<dbReference type="Proteomes" id="UP000693970">
    <property type="component" value="Unassembled WGS sequence"/>
</dbReference>